<sequence>MGPLEVKVLPSWVAQNVSAVVERPRPPDQHTTCAGPLFEPAGALVVCHAVVEKTIDDVVEVVDCVLAGVEGHVALGLYFTDALGDECYRDLYLSWGCRPSSIPLRLIPRLLDIKLFNVTSPTQLLCRAYLED</sequence>
<reference evidence="1 2" key="1">
    <citation type="submission" date="2023-10" db="EMBL/GenBank/DDBJ databases">
        <title>Draft genome sequence of Xylaria bambusicola isolate GMP-LS, the root and basal stem rot pathogen of sugarcane in Indonesia.</title>
        <authorList>
            <person name="Selvaraj P."/>
            <person name="Muralishankar V."/>
            <person name="Muruganantham S."/>
            <person name="Sp S."/>
            <person name="Haryani S."/>
            <person name="Lau K.J.X."/>
            <person name="Naqvi N.I."/>
        </authorList>
    </citation>
    <scope>NUCLEOTIDE SEQUENCE [LARGE SCALE GENOMIC DNA]</scope>
    <source>
        <strain evidence="1">GMP-LS</strain>
    </source>
</reference>
<dbReference type="Proteomes" id="UP001305414">
    <property type="component" value="Unassembled WGS sequence"/>
</dbReference>
<proteinExistence type="predicted"/>
<protein>
    <submittedName>
        <fullName evidence="1">Uncharacterized protein</fullName>
    </submittedName>
</protein>
<name>A0AAN7UWQ2_9PEZI</name>
<comment type="caution">
    <text evidence="1">The sequence shown here is derived from an EMBL/GenBank/DDBJ whole genome shotgun (WGS) entry which is preliminary data.</text>
</comment>
<gene>
    <name evidence="1" type="ORF">RRF57_009370</name>
</gene>
<evidence type="ECO:0000313" key="1">
    <source>
        <dbReference type="EMBL" id="KAK5633656.1"/>
    </source>
</evidence>
<evidence type="ECO:0000313" key="2">
    <source>
        <dbReference type="Proteomes" id="UP001305414"/>
    </source>
</evidence>
<organism evidence="1 2">
    <name type="scientific">Xylaria bambusicola</name>
    <dbReference type="NCBI Taxonomy" id="326684"/>
    <lineage>
        <taxon>Eukaryota</taxon>
        <taxon>Fungi</taxon>
        <taxon>Dikarya</taxon>
        <taxon>Ascomycota</taxon>
        <taxon>Pezizomycotina</taxon>
        <taxon>Sordariomycetes</taxon>
        <taxon>Xylariomycetidae</taxon>
        <taxon>Xylariales</taxon>
        <taxon>Xylariaceae</taxon>
        <taxon>Xylaria</taxon>
    </lineage>
</organism>
<dbReference type="EMBL" id="JAWHQM010000034">
    <property type="protein sequence ID" value="KAK5633656.1"/>
    <property type="molecule type" value="Genomic_DNA"/>
</dbReference>
<dbReference type="AlphaFoldDB" id="A0AAN7UWQ2"/>
<accession>A0AAN7UWQ2</accession>
<keyword evidence="2" id="KW-1185">Reference proteome</keyword>